<dbReference type="PANTHER" id="PTHR30349">
    <property type="entry name" value="PHAGE INTEGRASE-RELATED"/>
    <property type="match status" value="1"/>
</dbReference>
<keyword evidence="5 9" id="KW-0229">DNA integration</keyword>
<keyword evidence="2 9" id="KW-0963">Cytoplasm</keyword>
<dbReference type="GO" id="GO:0003677">
    <property type="term" value="F:DNA binding"/>
    <property type="evidence" value="ECO:0007669"/>
    <property type="project" value="UniProtKB-UniRule"/>
</dbReference>
<dbReference type="PROSITE" id="PS51900">
    <property type="entry name" value="CB"/>
    <property type="match status" value="1"/>
</dbReference>
<keyword evidence="7 9" id="KW-0233">DNA recombination</keyword>
<dbReference type="InterPro" id="IPR010998">
    <property type="entry name" value="Integrase_recombinase_N"/>
</dbReference>
<comment type="subcellular location">
    <subcellularLocation>
        <location evidence="1 9">Cytoplasm</location>
    </subcellularLocation>
</comment>
<feature type="active site" evidence="9">
    <location>
        <position position="274"/>
    </location>
</feature>
<dbReference type="PROSITE" id="PS51898">
    <property type="entry name" value="TYR_RECOMBINASE"/>
    <property type="match status" value="1"/>
</dbReference>
<comment type="subunit">
    <text evidence="9">Forms a cyclic heterotetrameric complex composed of two molecules of XerC and two molecules of XerD.</text>
</comment>
<keyword evidence="8 9" id="KW-0131">Cell cycle</keyword>
<name>A0A2J7TGH9_METSI</name>
<dbReference type="GO" id="GO:0051301">
    <property type="term" value="P:cell division"/>
    <property type="evidence" value="ECO:0007669"/>
    <property type="project" value="UniProtKB-KW"/>
</dbReference>
<dbReference type="AlphaFoldDB" id="A0A2J7TGH9"/>
<keyword evidence="4 9" id="KW-0159">Chromosome partition</keyword>
<dbReference type="Gene3D" id="1.10.150.130">
    <property type="match status" value="1"/>
</dbReference>
<dbReference type="GO" id="GO:0007059">
    <property type="term" value="P:chromosome segregation"/>
    <property type="evidence" value="ECO:0007669"/>
    <property type="project" value="UniProtKB-UniRule"/>
</dbReference>
<feature type="active site" evidence="9">
    <location>
        <position position="206"/>
    </location>
</feature>
<evidence type="ECO:0000256" key="7">
    <source>
        <dbReference type="ARBA" id="ARBA00023172"/>
    </source>
</evidence>
<keyword evidence="3 9" id="KW-0132">Cell division</keyword>
<dbReference type="EMBL" id="PDZR01000011">
    <property type="protein sequence ID" value="PNG25878.1"/>
    <property type="molecule type" value="Genomic_DNA"/>
</dbReference>
<feature type="active site" evidence="9">
    <location>
        <position position="277"/>
    </location>
</feature>
<dbReference type="Pfam" id="PF02899">
    <property type="entry name" value="Phage_int_SAM_1"/>
    <property type="match status" value="1"/>
</dbReference>
<dbReference type="InterPro" id="IPR050090">
    <property type="entry name" value="Tyrosine_recombinase_XerCD"/>
</dbReference>
<evidence type="ECO:0000313" key="13">
    <source>
        <dbReference type="Proteomes" id="UP000236286"/>
    </source>
</evidence>
<evidence type="ECO:0000256" key="5">
    <source>
        <dbReference type="ARBA" id="ARBA00022908"/>
    </source>
</evidence>
<gene>
    <name evidence="9" type="primary">xerC</name>
    <name evidence="12" type="ORF">CR492_11120</name>
</gene>
<dbReference type="OrthoDB" id="9801717at2"/>
<feature type="active site" evidence="9">
    <location>
        <position position="300"/>
    </location>
</feature>
<dbReference type="InterPro" id="IPR004107">
    <property type="entry name" value="Integrase_SAM-like_N"/>
</dbReference>
<comment type="function">
    <text evidence="9">Site-specific tyrosine recombinase, which acts by catalyzing the cutting and rejoining of the recombining DNA molecules. The XerC-XerD complex is essential to convert dimers of the bacterial chromosome into monomers to permit their segregation at cell division. It also contributes to the segregational stability of plasmids.</text>
</comment>
<evidence type="ECO:0000256" key="2">
    <source>
        <dbReference type="ARBA" id="ARBA00022490"/>
    </source>
</evidence>
<dbReference type="SUPFAM" id="SSF56349">
    <property type="entry name" value="DNA breaking-rejoining enzymes"/>
    <property type="match status" value="1"/>
</dbReference>
<feature type="active site" description="O-(3'-phospho-DNA)-tyrosine intermediate" evidence="9">
    <location>
        <position position="309"/>
    </location>
</feature>
<evidence type="ECO:0000256" key="3">
    <source>
        <dbReference type="ARBA" id="ARBA00022618"/>
    </source>
</evidence>
<evidence type="ECO:0000259" key="11">
    <source>
        <dbReference type="PROSITE" id="PS51900"/>
    </source>
</evidence>
<evidence type="ECO:0000256" key="9">
    <source>
        <dbReference type="HAMAP-Rule" id="MF_01808"/>
    </source>
</evidence>
<dbReference type="PANTHER" id="PTHR30349:SF90">
    <property type="entry name" value="TYROSINE RECOMBINASE XERD"/>
    <property type="match status" value="1"/>
</dbReference>
<dbReference type="GO" id="GO:0009037">
    <property type="term" value="F:tyrosine-based site-specific recombinase activity"/>
    <property type="evidence" value="ECO:0007669"/>
    <property type="project" value="UniProtKB-UniRule"/>
</dbReference>
<comment type="caution">
    <text evidence="12">The sequence shown here is derived from an EMBL/GenBank/DDBJ whole genome shotgun (WGS) entry which is preliminary data.</text>
</comment>
<feature type="domain" description="Core-binding (CB)" evidence="11">
    <location>
        <begin position="24"/>
        <end position="115"/>
    </location>
</feature>
<evidence type="ECO:0000256" key="8">
    <source>
        <dbReference type="ARBA" id="ARBA00023306"/>
    </source>
</evidence>
<protein>
    <recommendedName>
        <fullName evidence="9">Tyrosine recombinase XerC</fullName>
    </recommendedName>
</protein>
<feature type="active site" evidence="9">
    <location>
        <position position="181"/>
    </location>
</feature>
<dbReference type="SUPFAM" id="SSF47823">
    <property type="entry name" value="lambda integrase-like, N-terminal domain"/>
    <property type="match status" value="1"/>
</dbReference>
<dbReference type="GO" id="GO:0005737">
    <property type="term" value="C:cytoplasm"/>
    <property type="evidence" value="ECO:0007669"/>
    <property type="project" value="UniProtKB-SubCell"/>
</dbReference>
<sequence length="329" mass="35089">MANKKAVAPSLTHAARQDFAPADAELASCARAWLAQLGGERRVAELTLAAYARDLRQFLSFARVHFGAPPALAMVSTLSPADLRAFMAARRAAGAGSRSLLRQLAGLRSFSHYLQRRGVQQSAALGAVRAPKAPRRLPKPLTASAACAVTSVESRAGEDRPPWILARDAAVLGLLYGAGLRISEALSILRADAPVGERDTLRITGKGGKIREAPVIAPVRQGVEAYLKLCPYHLPLERHLFVGAKGGPLSPRIIQLAVERMRGALGLPDSATPHALRHSFATHLLSRGGDLRSIQELLGHASLSTTQIYTAVDSARLIEAYRSAHPRAG</sequence>
<dbReference type="InterPro" id="IPR011010">
    <property type="entry name" value="DNA_brk_join_enz"/>
</dbReference>
<organism evidence="12 13">
    <name type="scientific">Methylocella silvestris</name>
    <dbReference type="NCBI Taxonomy" id="199596"/>
    <lineage>
        <taxon>Bacteria</taxon>
        <taxon>Pseudomonadati</taxon>
        <taxon>Pseudomonadota</taxon>
        <taxon>Alphaproteobacteria</taxon>
        <taxon>Hyphomicrobiales</taxon>
        <taxon>Beijerinckiaceae</taxon>
        <taxon>Methylocella</taxon>
    </lineage>
</organism>
<dbReference type="InterPro" id="IPR044068">
    <property type="entry name" value="CB"/>
</dbReference>
<feature type="domain" description="Tyr recombinase" evidence="10">
    <location>
        <begin position="136"/>
        <end position="322"/>
    </location>
</feature>
<dbReference type="InterPro" id="IPR002104">
    <property type="entry name" value="Integrase_catalytic"/>
</dbReference>
<proteinExistence type="inferred from homology"/>
<evidence type="ECO:0000256" key="6">
    <source>
        <dbReference type="ARBA" id="ARBA00023125"/>
    </source>
</evidence>
<keyword evidence="6 9" id="KW-0238">DNA-binding</keyword>
<accession>A0A2J7TGH9</accession>
<dbReference type="Pfam" id="PF00589">
    <property type="entry name" value="Phage_integrase"/>
    <property type="match status" value="1"/>
</dbReference>
<dbReference type="InterPro" id="IPR023009">
    <property type="entry name" value="Tyrosine_recombinase_XerC/XerD"/>
</dbReference>
<evidence type="ECO:0000259" key="10">
    <source>
        <dbReference type="PROSITE" id="PS51898"/>
    </source>
</evidence>
<dbReference type="Gene3D" id="1.10.443.10">
    <property type="entry name" value="Intergrase catalytic core"/>
    <property type="match status" value="1"/>
</dbReference>
<reference evidence="12 13" key="1">
    <citation type="submission" date="2017-10" db="EMBL/GenBank/DDBJ databases">
        <title>Genome announcement of Methylocella silvestris TVC from permafrost.</title>
        <authorList>
            <person name="Wang J."/>
            <person name="Geng K."/>
            <person name="Ul-Haque F."/>
            <person name="Crombie A.T."/>
            <person name="Street L.E."/>
            <person name="Wookey P.A."/>
            <person name="Murrell J.C."/>
            <person name="Pratscher J."/>
        </authorList>
    </citation>
    <scope>NUCLEOTIDE SEQUENCE [LARGE SCALE GENOMIC DNA]</scope>
    <source>
        <strain evidence="12 13">TVC</strain>
    </source>
</reference>
<dbReference type="Proteomes" id="UP000236286">
    <property type="component" value="Unassembled WGS sequence"/>
</dbReference>
<evidence type="ECO:0000313" key="12">
    <source>
        <dbReference type="EMBL" id="PNG25878.1"/>
    </source>
</evidence>
<dbReference type="HAMAP" id="MF_01808">
    <property type="entry name" value="Recomb_XerC_XerD"/>
    <property type="match status" value="1"/>
</dbReference>
<dbReference type="InterPro" id="IPR013762">
    <property type="entry name" value="Integrase-like_cat_sf"/>
</dbReference>
<dbReference type="GO" id="GO:0006313">
    <property type="term" value="P:DNA transposition"/>
    <property type="evidence" value="ECO:0007669"/>
    <property type="project" value="UniProtKB-UniRule"/>
</dbReference>
<evidence type="ECO:0000256" key="4">
    <source>
        <dbReference type="ARBA" id="ARBA00022829"/>
    </source>
</evidence>
<evidence type="ECO:0000256" key="1">
    <source>
        <dbReference type="ARBA" id="ARBA00004496"/>
    </source>
</evidence>
<comment type="similarity">
    <text evidence="9">Belongs to the 'phage' integrase family. XerC subfamily.</text>
</comment>